<evidence type="ECO:0000313" key="1">
    <source>
        <dbReference type="EMBL" id="KAA9002112.1"/>
    </source>
</evidence>
<keyword evidence="2" id="KW-1185">Reference proteome</keyword>
<dbReference type="EMBL" id="VYKK01000018">
    <property type="protein sequence ID" value="KAA9002112.1"/>
    <property type="molecule type" value="Genomic_DNA"/>
</dbReference>
<name>A0A5J5G599_9BACL</name>
<dbReference type="RefSeq" id="WP_150458817.1">
    <property type="nucleotide sequence ID" value="NZ_VYKK01000018.1"/>
</dbReference>
<organism evidence="1 2">
    <name type="scientific">Paenibacillus spiritus</name>
    <dbReference type="NCBI Taxonomy" id="2496557"/>
    <lineage>
        <taxon>Bacteria</taxon>
        <taxon>Bacillati</taxon>
        <taxon>Bacillota</taxon>
        <taxon>Bacilli</taxon>
        <taxon>Bacillales</taxon>
        <taxon>Paenibacillaceae</taxon>
        <taxon>Paenibacillus</taxon>
    </lineage>
</organism>
<evidence type="ECO:0000313" key="2">
    <source>
        <dbReference type="Proteomes" id="UP000367750"/>
    </source>
</evidence>
<accession>A0A5J5G599</accession>
<protein>
    <submittedName>
        <fullName evidence="1">Uncharacterized protein</fullName>
    </submittedName>
</protein>
<sequence>MTESSKGPAETNVYPFSTAHHLFGESGFENASAALGETYILRLFHPADSVEYLYAVPGIRIGSNLVVDWQLAAFAAESPKPAPEQIETEARLRVTLLREQLQKHRLQETSSTESE</sequence>
<dbReference type="Proteomes" id="UP000367750">
    <property type="component" value="Unassembled WGS sequence"/>
</dbReference>
<proteinExistence type="predicted"/>
<gene>
    <name evidence="1" type="ORF">F4V43_13715</name>
</gene>
<reference evidence="1 2" key="1">
    <citation type="submission" date="2019-09" db="EMBL/GenBank/DDBJ databases">
        <title>Bacillus ochoae sp. nov., Paenibacillus whitsoniae sp. nov., Paenibacillus spiritus sp. nov. Isolated from the Mars Exploration Rover during spacecraft assembly.</title>
        <authorList>
            <person name="Seuylemezian A."/>
            <person name="Vaishampayan P."/>
        </authorList>
    </citation>
    <scope>NUCLEOTIDE SEQUENCE [LARGE SCALE GENOMIC DNA]</scope>
    <source>
        <strain evidence="1 2">MER_111</strain>
    </source>
</reference>
<comment type="caution">
    <text evidence="1">The sequence shown here is derived from an EMBL/GenBank/DDBJ whole genome shotgun (WGS) entry which is preliminary data.</text>
</comment>
<dbReference type="AlphaFoldDB" id="A0A5J5G599"/>